<sequence>MAAHLFDAAYKISGGHPEALLDHTCLHSRVGSSVRTNLELELNAKYFGLIKSLERIFAKLPKHPKIFLLSALASIVSFPEPFKAGFNIRKNEFRHSYRVRVMRDQNIEKKGTKPRHATPKYKKIKPEFDEMILIDRLNVDPDHYPNSSHAFILKRQISELEPGTAIVINDYKENWKVSMT</sequence>
<organism evidence="1 2">
    <name type="scientific">Blattamonas nauphoetae</name>
    <dbReference type="NCBI Taxonomy" id="2049346"/>
    <lineage>
        <taxon>Eukaryota</taxon>
        <taxon>Metamonada</taxon>
        <taxon>Preaxostyla</taxon>
        <taxon>Oxymonadida</taxon>
        <taxon>Blattamonas</taxon>
    </lineage>
</organism>
<evidence type="ECO:0000313" key="1">
    <source>
        <dbReference type="EMBL" id="KAK2954457.1"/>
    </source>
</evidence>
<evidence type="ECO:0000313" key="2">
    <source>
        <dbReference type="Proteomes" id="UP001281761"/>
    </source>
</evidence>
<keyword evidence="2" id="KW-1185">Reference proteome</keyword>
<dbReference type="EMBL" id="JARBJD010000078">
    <property type="protein sequence ID" value="KAK2954457.1"/>
    <property type="molecule type" value="Genomic_DNA"/>
</dbReference>
<accession>A0ABQ9XPV2</accession>
<reference evidence="1 2" key="1">
    <citation type="journal article" date="2022" name="bioRxiv">
        <title>Genomics of Preaxostyla Flagellates Illuminates Evolutionary Transitions and the Path Towards Mitochondrial Loss.</title>
        <authorList>
            <person name="Novak L.V.F."/>
            <person name="Treitli S.C."/>
            <person name="Pyrih J."/>
            <person name="Halakuc P."/>
            <person name="Pipaliya S.V."/>
            <person name="Vacek V."/>
            <person name="Brzon O."/>
            <person name="Soukal P."/>
            <person name="Eme L."/>
            <person name="Dacks J.B."/>
            <person name="Karnkowska A."/>
            <person name="Elias M."/>
            <person name="Hampl V."/>
        </authorList>
    </citation>
    <scope>NUCLEOTIDE SEQUENCE [LARGE SCALE GENOMIC DNA]</scope>
    <source>
        <strain evidence="1">NAU3</strain>
        <tissue evidence="1">Gut</tissue>
    </source>
</reference>
<name>A0ABQ9XPV2_9EUKA</name>
<protein>
    <submittedName>
        <fullName evidence="1">Uncharacterized protein</fullName>
    </submittedName>
</protein>
<proteinExistence type="predicted"/>
<gene>
    <name evidence="1" type="ORF">BLNAU_10625</name>
</gene>
<comment type="caution">
    <text evidence="1">The sequence shown here is derived from an EMBL/GenBank/DDBJ whole genome shotgun (WGS) entry which is preliminary data.</text>
</comment>
<dbReference type="Proteomes" id="UP001281761">
    <property type="component" value="Unassembled WGS sequence"/>
</dbReference>